<reference evidence="1" key="1">
    <citation type="submission" date="2018-05" db="EMBL/GenBank/DDBJ databases">
        <authorList>
            <person name="Lanie J.A."/>
            <person name="Ng W.-L."/>
            <person name="Kazmierczak K.M."/>
            <person name="Andrzejewski T.M."/>
            <person name="Davidsen T.M."/>
            <person name="Wayne K.J."/>
            <person name="Tettelin H."/>
            <person name="Glass J.I."/>
            <person name="Rusch D."/>
            <person name="Podicherti R."/>
            <person name="Tsui H.-C.T."/>
            <person name="Winkler M.E."/>
        </authorList>
    </citation>
    <scope>NUCLEOTIDE SEQUENCE</scope>
</reference>
<sequence>NGSTTFMIGRVYWITETETCLCLASVLFI</sequence>
<dbReference type="EMBL" id="UINC01055069">
    <property type="protein sequence ID" value="SVB73533.1"/>
    <property type="molecule type" value="Genomic_DNA"/>
</dbReference>
<evidence type="ECO:0000313" key="1">
    <source>
        <dbReference type="EMBL" id="SVB73533.1"/>
    </source>
</evidence>
<feature type="non-terminal residue" evidence="1">
    <location>
        <position position="29"/>
    </location>
</feature>
<name>A0A382GFZ9_9ZZZZ</name>
<gene>
    <name evidence="1" type="ORF">METZ01_LOCUS226387</name>
</gene>
<feature type="non-terminal residue" evidence="1">
    <location>
        <position position="1"/>
    </location>
</feature>
<dbReference type="AlphaFoldDB" id="A0A382GFZ9"/>
<proteinExistence type="predicted"/>
<protein>
    <submittedName>
        <fullName evidence="1">Uncharacterized protein</fullName>
    </submittedName>
</protein>
<accession>A0A382GFZ9</accession>
<organism evidence="1">
    <name type="scientific">marine metagenome</name>
    <dbReference type="NCBI Taxonomy" id="408172"/>
    <lineage>
        <taxon>unclassified sequences</taxon>
        <taxon>metagenomes</taxon>
        <taxon>ecological metagenomes</taxon>
    </lineage>
</organism>